<evidence type="ECO:0000256" key="5">
    <source>
        <dbReference type="ARBA" id="ARBA00022691"/>
    </source>
</evidence>
<dbReference type="InterPro" id="IPR029063">
    <property type="entry name" value="SAM-dependent_MTases_sf"/>
</dbReference>
<keyword evidence="11" id="KW-1185">Reference proteome</keyword>
<proteinExistence type="predicted"/>
<dbReference type="EC" id="2.1.1.296" evidence="1"/>
<evidence type="ECO:0000256" key="3">
    <source>
        <dbReference type="ARBA" id="ARBA00022603"/>
    </source>
</evidence>
<protein>
    <recommendedName>
        <fullName evidence="2">Cap-specific mRNA (nucleoside-2'-O-)-methyltransferase 2</fullName>
        <ecNumber evidence="1">2.1.1.296</ecNumber>
    </recommendedName>
</protein>
<keyword evidence="5 7" id="KW-0949">S-adenosyl-L-methionine</keyword>
<evidence type="ECO:0000256" key="1">
    <source>
        <dbReference type="ARBA" id="ARBA00012770"/>
    </source>
</evidence>
<accession>A0ABQ9K3C4</accession>
<reference evidence="10" key="1">
    <citation type="journal article" date="2023" name="Insect Mol. Biol.">
        <title>Genome sequencing provides insights into the evolution of gene families encoding plant cell wall-degrading enzymes in longhorned beetles.</title>
        <authorList>
            <person name="Shin N.R."/>
            <person name="Okamura Y."/>
            <person name="Kirsch R."/>
            <person name="Pauchet Y."/>
        </authorList>
    </citation>
    <scope>NUCLEOTIDE SEQUENCE</scope>
    <source>
        <strain evidence="10">MMC_N1</strain>
    </source>
</reference>
<dbReference type="Proteomes" id="UP001162164">
    <property type="component" value="Unassembled WGS sequence"/>
</dbReference>
<dbReference type="InterPro" id="IPR050851">
    <property type="entry name" value="mRNA_Cap_2O-Ribose_MeTrfase"/>
</dbReference>
<feature type="binding site" evidence="7">
    <location>
        <position position="202"/>
    </location>
    <ligand>
        <name>S-adenosyl-L-methionine</name>
        <dbReference type="ChEBI" id="CHEBI:59789"/>
    </ligand>
</feature>
<dbReference type="Pfam" id="PF01728">
    <property type="entry name" value="FtsJ"/>
    <property type="match status" value="1"/>
</dbReference>
<evidence type="ECO:0000256" key="6">
    <source>
        <dbReference type="ARBA" id="ARBA00049477"/>
    </source>
</evidence>
<dbReference type="PANTHER" id="PTHR16121:SF2">
    <property type="entry name" value="CAP-SPECIFIC MRNA (NUCLEOSIDE-2'-O-)-METHYLTRANSFERASE 2"/>
    <property type="match status" value="1"/>
</dbReference>
<organism evidence="10 11">
    <name type="scientific">Molorchus minor</name>
    <dbReference type="NCBI Taxonomy" id="1323400"/>
    <lineage>
        <taxon>Eukaryota</taxon>
        <taxon>Metazoa</taxon>
        <taxon>Ecdysozoa</taxon>
        <taxon>Arthropoda</taxon>
        <taxon>Hexapoda</taxon>
        <taxon>Insecta</taxon>
        <taxon>Pterygota</taxon>
        <taxon>Neoptera</taxon>
        <taxon>Endopterygota</taxon>
        <taxon>Coleoptera</taxon>
        <taxon>Polyphaga</taxon>
        <taxon>Cucujiformia</taxon>
        <taxon>Chrysomeloidea</taxon>
        <taxon>Cerambycidae</taxon>
        <taxon>Lamiinae</taxon>
        <taxon>Monochamini</taxon>
        <taxon>Molorchus</taxon>
    </lineage>
</organism>
<feature type="domain" description="Adrift-type SAM-dependent 2'-O-MTase" evidence="9">
    <location>
        <begin position="82"/>
        <end position="289"/>
    </location>
</feature>
<feature type="binding site" evidence="7">
    <location>
        <position position="121"/>
    </location>
    <ligand>
        <name>S-adenosyl-L-methionine</name>
        <dbReference type="ChEBI" id="CHEBI:59789"/>
    </ligand>
</feature>
<dbReference type="PROSITE" id="PS51614">
    <property type="entry name" value="SAM_MT_ADRIFT"/>
    <property type="match status" value="1"/>
</dbReference>
<feature type="active site" description="Proton acceptor" evidence="7">
    <location>
        <position position="242"/>
    </location>
</feature>
<evidence type="ECO:0000256" key="8">
    <source>
        <dbReference type="SAM" id="Phobius"/>
    </source>
</evidence>
<evidence type="ECO:0000256" key="4">
    <source>
        <dbReference type="ARBA" id="ARBA00022679"/>
    </source>
</evidence>
<keyword evidence="8" id="KW-1133">Transmembrane helix</keyword>
<feature type="binding site" evidence="7">
    <location>
        <position position="140"/>
    </location>
    <ligand>
        <name>S-adenosyl-L-methionine</name>
        <dbReference type="ChEBI" id="CHEBI:59789"/>
    </ligand>
</feature>
<dbReference type="InterPro" id="IPR025807">
    <property type="entry name" value="Adrift-typ_MeTrfase"/>
</dbReference>
<dbReference type="EMBL" id="JAPWTJ010000020">
    <property type="protein sequence ID" value="KAJ8985105.1"/>
    <property type="molecule type" value="Genomic_DNA"/>
</dbReference>
<keyword evidence="3 7" id="KW-0489">Methyltransferase</keyword>
<keyword evidence="4 7" id="KW-0808">Transferase</keyword>
<comment type="catalytic activity">
    <reaction evidence="6">
        <text>a 5'-end (N(7)-methyl 5'-triphosphoguanosine)-(2'-O-methyl-ribonucleoside)-(ribonucleotide) in mRNA + S-adenosyl-L-methionine = a 5'-end (N(7)-methyl 5'-triphosphoguanosine)-(2'-O-methyl-ribonucleoside)-(2'-O-methyl-ribonucleotide) in mRNA + S-adenosyl-L-homocysteine + H(+)</text>
        <dbReference type="Rhea" id="RHEA:67024"/>
        <dbReference type="Rhea" id="RHEA-COMP:17169"/>
        <dbReference type="Rhea" id="RHEA-COMP:17170"/>
        <dbReference type="ChEBI" id="CHEBI:15378"/>
        <dbReference type="ChEBI" id="CHEBI:57856"/>
        <dbReference type="ChEBI" id="CHEBI:59789"/>
        <dbReference type="ChEBI" id="CHEBI:167612"/>
        <dbReference type="ChEBI" id="CHEBI:167614"/>
        <dbReference type="EC" id="2.1.1.296"/>
    </reaction>
</comment>
<dbReference type="Gene3D" id="3.40.50.12760">
    <property type="match status" value="1"/>
</dbReference>
<evidence type="ECO:0000256" key="2">
    <source>
        <dbReference type="ARBA" id="ARBA00021134"/>
    </source>
</evidence>
<name>A0ABQ9K3C4_9CUCU</name>
<comment type="caution">
    <text evidence="10">The sequence shown here is derived from an EMBL/GenBank/DDBJ whole genome shotgun (WGS) entry which is preliminary data.</text>
</comment>
<evidence type="ECO:0000313" key="10">
    <source>
        <dbReference type="EMBL" id="KAJ8985105.1"/>
    </source>
</evidence>
<evidence type="ECO:0000256" key="7">
    <source>
        <dbReference type="PROSITE-ProRule" id="PRU00946"/>
    </source>
</evidence>
<dbReference type="InterPro" id="IPR002877">
    <property type="entry name" value="RNA_MeTrfase_FtsJ_dom"/>
</dbReference>
<dbReference type="PANTHER" id="PTHR16121">
    <property type="entry name" value="CAP-SPECIFIC MRNA (NUCLEOSIDE-2'-O-)-METHYLTRANSFERASE 1-RELATED"/>
    <property type="match status" value="1"/>
</dbReference>
<evidence type="ECO:0000313" key="11">
    <source>
        <dbReference type="Proteomes" id="UP001162164"/>
    </source>
</evidence>
<dbReference type="SUPFAM" id="SSF53335">
    <property type="entry name" value="S-adenosyl-L-methionine-dependent methyltransferases"/>
    <property type="match status" value="1"/>
</dbReference>
<feature type="transmembrane region" description="Helical" evidence="8">
    <location>
        <begin position="512"/>
        <end position="531"/>
    </location>
</feature>
<sequence>MEYENNFRKIYEFEVDERYVLPDKVFQTSKWSIAVSQNKKLELNEVKSLLGKYKLKIWSKHTAYRDPSGFVMKKLMETIQPELLTQAWCKFFEILGQFPVIPEDVIIGKDLTSLHLCEAPGAFVCALNHYLVSNYPDIQWNWLANTLNPNYEGNELSQMIPDDRFIRYTLDNWHFGMDLTGDITKYYNILSIVNHFKNKKADGSVDCMKDPGEQERHVEFLHFCETVMALSVLQIGGTFVLKIFTMFEDTTINLLYLLNCVFHKVTIFKPCTSKSGNSEVYVINTNFKGFDSLKYIWTDLMSVFDNPKKFSLNSMFSLENLPKHFIEEIHNCTDFFMQKQMKTILDNIYYFENKVRSDANFVYVLKTSIAQLYMGMYNPKWIPDNKKIVPNVSVGNNWRVHPTQTSSSFICIPVENIMKSELSSGIVDIRIGKKIQTVHNSKFTHKDNLQKIYMLLGGQHLSISLYNYVLLIISKNNEVINVKHFNLALYHQFQRQFFNRVYGCISNTKNNIIFLNVPFVTHFLVGLLYILSFAFKKVYFGNGIVILNECRSECVTIVKQILSDIDLAYRKIDNDCDLDKEIVLFSKDIVQIISPRYFDESYSSFVGTIWNYNNWLLTRKSCFVQTLRPFLLKT</sequence>
<gene>
    <name evidence="10" type="ORF">NQ317_019791</name>
</gene>
<keyword evidence="8" id="KW-0812">Transmembrane</keyword>
<keyword evidence="8" id="KW-0472">Membrane</keyword>
<evidence type="ECO:0000259" key="9">
    <source>
        <dbReference type="PROSITE" id="PS51614"/>
    </source>
</evidence>